<feature type="transmembrane region" description="Helical" evidence="2">
    <location>
        <begin position="576"/>
        <end position="599"/>
    </location>
</feature>
<dbReference type="EMBL" id="JAPDRK010000012">
    <property type="protein sequence ID" value="KAJ9607138.1"/>
    <property type="molecule type" value="Genomic_DNA"/>
</dbReference>
<accession>A0AA38X5C6</accession>
<feature type="transmembrane region" description="Helical" evidence="2">
    <location>
        <begin position="105"/>
        <end position="129"/>
    </location>
</feature>
<evidence type="ECO:0000256" key="2">
    <source>
        <dbReference type="SAM" id="Phobius"/>
    </source>
</evidence>
<dbReference type="Proteomes" id="UP001172673">
    <property type="component" value="Unassembled WGS sequence"/>
</dbReference>
<evidence type="ECO:0000256" key="1">
    <source>
        <dbReference type="SAM" id="MobiDB-lite"/>
    </source>
</evidence>
<proteinExistence type="predicted"/>
<evidence type="ECO:0000313" key="3">
    <source>
        <dbReference type="EMBL" id="KAJ9607138.1"/>
    </source>
</evidence>
<protein>
    <submittedName>
        <fullName evidence="3">Uncharacterized protein</fullName>
    </submittedName>
</protein>
<keyword evidence="2" id="KW-1133">Transmembrane helix</keyword>
<keyword evidence="4" id="KW-1185">Reference proteome</keyword>
<evidence type="ECO:0000313" key="4">
    <source>
        <dbReference type="Proteomes" id="UP001172673"/>
    </source>
</evidence>
<dbReference type="AlphaFoldDB" id="A0AA38X5C6"/>
<keyword evidence="2" id="KW-0812">Transmembrane</keyword>
<feature type="region of interest" description="Disordered" evidence="1">
    <location>
        <begin position="1"/>
        <end position="28"/>
    </location>
</feature>
<keyword evidence="2" id="KW-0472">Membrane</keyword>
<gene>
    <name evidence="3" type="ORF">H2200_008210</name>
</gene>
<reference evidence="3" key="1">
    <citation type="submission" date="2022-10" db="EMBL/GenBank/DDBJ databases">
        <title>Culturing micro-colonial fungi from biological soil crusts in the Mojave desert and describing Neophaeococcomyces mojavensis, and introducing the new genera and species Taxawa tesnikishii.</title>
        <authorList>
            <person name="Kurbessoian T."/>
            <person name="Stajich J.E."/>
        </authorList>
    </citation>
    <scope>NUCLEOTIDE SEQUENCE</scope>
    <source>
        <strain evidence="3">TK_41</strain>
    </source>
</reference>
<organism evidence="3 4">
    <name type="scientific">Cladophialophora chaetospira</name>
    <dbReference type="NCBI Taxonomy" id="386627"/>
    <lineage>
        <taxon>Eukaryota</taxon>
        <taxon>Fungi</taxon>
        <taxon>Dikarya</taxon>
        <taxon>Ascomycota</taxon>
        <taxon>Pezizomycotina</taxon>
        <taxon>Eurotiomycetes</taxon>
        <taxon>Chaetothyriomycetidae</taxon>
        <taxon>Chaetothyriales</taxon>
        <taxon>Herpotrichiellaceae</taxon>
        <taxon>Cladophialophora</taxon>
    </lineage>
</organism>
<sequence length="704" mass="78269">MEARPIDQIAANSEPAGINNASRQLDKTPVVNTQALDSTTHDEPDRLFTSQALPLLPESDNRRSKADYGQECVLEVAPESTSTTFFSAGLMCPTKEDILKRPGSWLTVTLLTLATYATVFSGIFLIIALMRPRWGQKVGTRGHLSISTATFLSALFSKTVEIAFVTTSVTCLGQILSRRALLPYDNIGGITYGGESFNNFRMFQAAWANWTDASSPYEETASYRDRPKPITIMYDRTNTTLVGQWITPSGENITHDSMRYGRLVQNLTMAMPHANLLNAVQDRSNGIIQPSDLPGAEYLVEAAIPAPALNIPCVGLSTEELRPLIKPLLYNATTSIENVEKDPTAIDDVFDWKTDNVYRPNPRPIFPKIPIPYNTIAYVPFLYGPAAVYILATPPPYDSVHGTNDHIICSIRSTQYINCTTSYRAAQTEGQLTVHCDSDPLNTMPYYASVSPSIARIDQWEPDWKDIGSEWLRSVQLNSGFVDANMSSARILTQLIPQFPVVSSDYTFLPATYPSIAEAIAVLGMGTLVRVSFSAPFVQFWNYTVSVLEDPQNQYFKTRVTFSDYASTPTQAWQNLFYIVLLVVFVFSAASTAYLSLIFTRSGCVTDFTEPQNLFAVAINSPPSNAMAGTCGAGPRGEALGKKWVVEAEWTGATPDHECEVSRRDKKGRPHFYLRHQEESPLRKRFSRQLLKHEWNSIATTLRQ</sequence>
<name>A0AA38X5C6_9EURO</name>
<comment type="caution">
    <text evidence="3">The sequence shown here is derived from an EMBL/GenBank/DDBJ whole genome shotgun (WGS) entry which is preliminary data.</text>
</comment>